<dbReference type="Gene3D" id="3.40.30.10">
    <property type="entry name" value="Glutaredoxin"/>
    <property type="match status" value="1"/>
</dbReference>
<dbReference type="NCBIfam" id="NF008107">
    <property type="entry name" value="PRK10853.1"/>
    <property type="match status" value="1"/>
</dbReference>
<dbReference type="NCBIfam" id="TIGR01617">
    <property type="entry name" value="arsC_related"/>
    <property type="match status" value="1"/>
</dbReference>
<dbReference type="InterPro" id="IPR036249">
    <property type="entry name" value="Thioredoxin-like_sf"/>
</dbReference>
<name>A0A1I4ACE1_9HYPH</name>
<evidence type="ECO:0000256" key="1">
    <source>
        <dbReference type="ARBA" id="ARBA00007198"/>
    </source>
</evidence>
<dbReference type="SUPFAM" id="SSF52833">
    <property type="entry name" value="Thioredoxin-like"/>
    <property type="match status" value="1"/>
</dbReference>
<comment type="caution">
    <text evidence="3">The sequence shown here is derived from an EMBL/GenBank/DDBJ whole genome shotgun (WGS) entry which is preliminary data.</text>
</comment>
<accession>A0A1I4ACE1</accession>
<dbReference type="PANTHER" id="PTHR30041">
    <property type="entry name" value="ARSENATE REDUCTASE"/>
    <property type="match status" value="1"/>
</dbReference>
<dbReference type="EMBL" id="FOSK01000006">
    <property type="protein sequence ID" value="SFK54068.1"/>
    <property type="molecule type" value="Genomic_DNA"/>
</dbReference>
<evidence type="ECO:0000313" key="3">
    <source>
        <dbReference type="EMBL" id="SFK54068.1"/>
    </source>
</evidence>
<proteinExistence type="inferred from homology"/>
<dbReference type="Proteomes" id="UP000199598">
    <property type="component" value="Unassembled WGS sequence"/>
</dbReference>
<evidence type="ECO:0000313" key="4">
    <source>
        <dbReference type="Proteomes" id="UP000199598"/>
    </source>
</evidence>
<dbReference type="PROSITE" id="PS51353">
    <property type="entry name" value="ARSC"/>
    <property type="match status" value="1"/>
</dbReference>
<sequence length="116" mass="13050">MYGIRNCDSVRKARKLLDESKVEYNFHDYKKNGADENALIEACERFGWDAVLNKRGTTWRKLDDETKAGVTDQASAIALMAQETSLIKRPLITGGKQLLLGFDASLWGEILEKGEL</sequence>
<gene>
    <name evidence="3" type="ORF">SAMN04488518_106129</name>
</gene>
<dbReference type="Pfam" id="PF03960">
    <property type="entry name" value="ArsC"/>
    <property type="match status" value="1"/>
</dbReference>
<dbReference type="InterPro" id="IPR006504">
    <property type="entry name" value="Tscrpt_reg_Spx/MgsR"/>
</dbReference>
<comment type="similarity">
    <text evidence="1 2">Belongs to the ArsC family.</text>
</comment>
<reference evidence="3 4" key="1">
    <citation type="submission" date="2016-10" db="EMBL/GenBank/DDBJ databases">
        <authorList>
            <person name="Varghese N."/>
            <person name="Submissions S."/>
        </authorList>
    </citation>
    <scope>NUCLEOTIDE SEQUENCE [LARGE SCALE GENOMIC DNA]</scope>
    <source>
        <strain evidence="3 4">DSM 16392</strain>
    </source>
</reference>
<dbReference type="PANTHER" id="PTHR30041:SF8">
    <property type="entry name" value="PROTEIN YFFB"/>
    <property type="match status" value="1"/>
</dbReference>
<dbReference type="RefSeq" id="WP_093519947.1">
    <property type="nucleotide sequence ID" value="NZ_FOSK01000006.1"/>
</dbReference>
<dbReference type="InterPro" id="IPR006660">
    <property type="entry name" value="Arsenate_reductase-like"/>
</dbReference>
<protein>
    <submittedName>
        <fullName evidence="3">Transcriptional regulator, Spx/MgsR family</fullName>
    </submittedName>
</protein>
<evidence type="ECO:0000256" key="2">
    <source>
        <dbReference type="PROSITE-ProRule" id="PRU01282"/>
    </source>
</evidence>
<keyword evidence="4" id="KW-1185">Reference proteome</keyword>
<organism evidence="3 4">
    <name type="scientific">Pseudovibrio ascidiaceicola</name>
    <dbReference type="NCBI Taxonomy" id="285279"/>
    <lineage>
        <taxon>Bacteria</taxon>
        <taxon>Pseudomonadati</taxon>
        <taxon>Pseudomonadota</taxon>
        <taxon>Alphaproteobacteria</taxon>
        <taxon>Hyphomicrobiales</taxon>
        <taxon>Stappiaceae</taxon>
        <taxon>Pseudovibrio</taxon>
    </lineage>
</organism>